<reference evidence="1 2" key="1">
    <citation type="submission" date="2019-10" db="EMBL/GenBank/DDBJ databases">
        <title>Description of Paenibacillus pedi sp. nov.</title>
        <authorList>
            <person name="Carlier A."/>
            <person name="Qi S."/>
        </authorList>
    </citation>
    <scope>NUCLEOTIDE SEQUENCE [LARGE SCALE GENOMIC DNA]</scope>
    <source>
        <strain evidence="1 2">LMG 31457</strain>
    </source>
</reference>
<evidence type="ECO:0000313" key="1">
    <source>
        <dbReference type="EMBL" id="NOV01912.1"/>
    </source>
</evidence>
<comment type="caution">
    <text evidence="1">The sequence shown here is derived from an EMBL/GenBank/DDBJ whole genome shotgun (WGS) entry which is preliminary data.</text>
</comment>
<sequence length="77" mass="8763">MKLNHPESGQLLVLLNHDYVIGMVNMLFTISTAEGGKAIILEDYILSESERGEGYGSFFMQKIINFVELKALCVYRY</sequence>
<evidence type="ECO:0000313" key="2">
    <source>
        <dbReference type="Proteomes" id="UP000618579"/>
    </source>
</evidence>
<dbReference type="EMBL" id="WHNZ01000040">
    <property type="protein sequence ID" value="NOV01912.1"/>
    <property type="molecule type" value="Genomic_DNA"/>
</dbReference>
<gene>
    <name evidence="1" type="ORF">GC097_18000</name>
</gene>
<dbReference type="Proteomes" id="UP000618579">
    <property type="component" value="Unassembled WGS sequence"/>
</dbReference>
<keyword evidence="2" id="KW-1185">Reference proteome</keyword>
<dbReference type="Gene3D" id="3.40.630.30">
    <property type="match status" value="1"/>
</dbReference>
<name>A0ABX1ZSJ6_9BACL</name>
<proteinExistence type="predicted"/>
<organism evidence="1 2">
    <name type="scientific">Paenibacillus planticolens</name>
    <dbReference type="NCBI Taxonomy" id="2654976"/>
    <lineage>
        <taxon>Bacteria</taxon>
        <taxon>Bacillati</taxon>
        <taxon>Bacillota</taxon>
        <taxon>Bacilli</taxon>
        <taxon>Bacillales</taxon>
        <taxon>Paenibacillaceae</taxon>
        <taxon>Paenibacillus</taxon>
    </lineage>
</organism>
<dbReference type="SUPFAM" id="SSF55729">
    <property type="entry name" value="Acyl-CoA N-acyltransferases (Nat)"/>
    <property type="match status" value="1"/>
</dbReference>
<accession>A0ABX1ZSJ6</accession>
<dbReference type="InterPro" id="IPR016181">
    <property type="entry name" value="Acyl_CoA_acyltransferase"/>
</dbReference>
<dbReference type="RefSeq" id="WP_171684743.1">
    <property type="nucleotide sequence ID" value="NZ_WHNZ01000040.1"/>
</dbReference>
<protein>
    <submittedName>
        <fullName evidence="1">GNAT family N-acetyltransferase</fullName>
    </submittedName>
</protein>